<proteinExistence type="predicted"/>
<sequence>MLMQCHVKPIPEIEAISWLLIEQKSQEETKKSGSPDYRSNQVRKDNWQQCDEKDVLFAEDCKGAYLRWRPLSLMKSQPALANHLTPTFKSPILRISKETSNTCVFLFERGDKKFQSKQTTTGFFERLRRYDSSEEEGEMGYWNNSFAGL</sequence>
<evidence type="ECO:0000313" key="1">
    <source>
        <dbReference type="EMBL" id="KAG8195157.1"/>
    </source>
</evidence>
<protein>
    <submittedName>
        <fullName evidence="1">Uncharacterized protein</fullName>
    </submittedName>
</protein>
<comment type="caution">
    <text evidence="1">The sequence shown here is derived from an EMBL/GenBank/DDBJ whole genome shotgun (WGS) entry which is preliminary data.</text>
</comment>
<name>A0AAV6VFA8_9ARAC</name>
<evidence type="ECO:0000313" key="2">
    <source>
        <dbReference type="Proteomes" id="UP000827092"/>
    </source>
</evidence>
<dbReference type="Proteomes" id="UP000827092">
    <property type="component" value="Unassembled WGS sequence"/>
</dbReference>
<keyword evidence="2" id="KW-1185">Reference proteome</keyword>
<organism evidence="1 2">
    <name type="scientific">Oedothorax gibbosus</name>
    <dbReference type="NCBI Taxonomy" id="931172"/>
    <lineage>
        <taxon>Eukaryota</taxon>
        <taxon>Metazoa</taxon>
        <taxon>Ecdysozoa</taxon>
        <taxon>Arthropoda</taxon>
        <taxon>Chelicerata</taxon>
        <taxon>Arachnida</taxon>
        <taxon>Araneae</taxon>
        <taxon>Araneomorphae</taxon>
        <taxon>Entelegynae</taxon>
        <taxon>Araneoidea</taxon>
        <taxon>Linyphiidae</taxon>
        <taxon>Erigoninae</taxon>
        <taxon>Oedothorax</taxon>
    </lineage>
</organism>
<gene>
    <name evidence="1" type="ORF">JTE90_023334</name>
</gene>
<dbReference type="EMBL" id="JAFNEN010000092">
    <property type="protein sequence ID" value="KAG8195157.1"/>
    <property type="molecule type" value="Genomic_DNA"/>
</dbReference>
<dbReference type="AlphaFoldDB" id="A0AAV6VFA8"/>
<reference evidence="1 2" key="1">
    <citation type="journal article" date="2022" name="Nat. Ecol. Evol.">
        <title>A masculinizing supergene underlies an exaggerated male reproductive morph in a spider.</title>
        <authorList>
            <person name="Hendrickx F."/>
            <person name="De Corte Z."/>
            <person name="Sonet G."/>
            <person name="Van Belleghem S.M."/>
            <person name="Kostlbacher S."/>
            <person name="Vangestel C."/>
        </authorList>
    </citation>
    <scope>NUCLEOTIDE SEQUENCE [LARGE SCALE GENOMIC DNA]</scope>
    <source>
        <strain evidence="1">W744_W776</strain>
    </source>
</reference>
<accession>A0AAV6VFA8</accession>